<sequence length="79" mass="9016">MEEFVKARRAHSAVESAINALQVHGLDKCPDHGMGGFKRYVALAIVARNIRRIGNILWQQDVERERKAIKRNLKHQQAA</sequence>
<evidence type="ECO:0008006" key="3">
    <source>
        <dbReference type="Google" id="ProtNLM"/>
    </source>
</evidence>
<evidence type="ECO:0000313" key="1">
    <source>
        <dbReference type="EMBL" id="AKH37263.1"/>
    </source>
</evidence>
<dbReference type="EMBL" id="CP011451">
    <property type="protein sequence ID" value="AKH37263.1"/>
    <property type="molecule type" value="Genomic_DNA"/>
</dbReference>
<reference evidence="1 2" key="2">
    <citation type="journal article" date="2016" name="Genome Announc.">
        <title>Genome Sequence of Nitrosomonas communis Strain Nm2, a Mesophilic Ammonia-Oxidizing Bacterium Isolated from Mediterranean Soil.</title>
        <authorList>
            <person name="Kozlowski J.A."/>
            <person name="Kits K.D."/>
            <person name="Stein L.Y."/>
        </authorList>
    </citation>
    <scope>NUCLEOTIDE SEQUENCE [LARGE SCALE GENOMIC DNA]</scope>
    <source>
        <strain evidence="1 2">Nm2</strain>
    </source>
</reference>
<organism evidence="1 2">
    <name type="scientific">Nitrosomonas communis</name>
    <dbReference type="NCBI Taxonomy" id="44574"/>
    <lineage>
        <taxon>Bacteria</taxon>
        <taxon>Pseudomonadati</taxon>
        <taxon>Pseudomonadota</taxon>
        <taxon>Betaproteobacteria</taxon>
        <taxon>Nitrosomonadales</taxon>
        <taxon>Nitrosomonadaceae</taxon>
        <taxon>Nitrosomonas</taxon>
    </lineage>
</organism>
<dbReference type="Proteomes" id="UP000034156">
    <property type="component" value="Chromosome"/>
</dbReference>
<name>A0A0F7KDM2_9PROT</name>
<evidence type="ECO:0000313" key="2">
    <source>
        <dbReference type="Proteomes" id="UP000034156"/>
    </source>
</evidence>
<reference evidence="2" key="1">
    <citation type="submission" date="2015-05" db="EMBL/GenBank/DDBJ databases">
        <title>Draft genome of Nitrosomonas communis strain Nm2.</title>
        <authorList>
            <person name="Kozlowski J.A."/>
            <person name="Kits K.D."/>
            <person name="Stein L.Y."/>
        </authorList>
    </citation>
    <scope>NUCLEOTIDE SEQUENCE [LARGE SCALE GENOMIC DNA]</scope>
    <source>
        <strain evidence="2">Nm2</strain>
    </source>
</reference>
<dbReference type="PATRIC" id="fig|44574.3.peg.1145"/>
<accession>A0A0F7KDM2</accession>
<dbReference type="AlphaFoldDB" id="A0A0F7KDM2"/>
<gene>
    <name evidence="1" type="ORF">AAW31_04720</name>
</gene>
<proteinExistence type="predicted"/>
<keyword evidence="2" id="KW-1185">Reference proteome</keyword>
<dbReference type="KEGG" id="nco:AAW31_04720"/>
<protein>
    <recommendedName>
        <fullName evidence="3">Transposase DDE domain-containing protein</fullName>
    </recommendedName>
</protein>